<accession>A0A1I5F8G6</accession>
<reference evidence="1 2" key="1">
    <citation type="submission" date="2016-10" db="EMBL/GenBank/DDBJ databases">
        <authorList>
            <person name="de Groot N.N."/>
        </authorList>
    </citation>
    <scope>NUCLEOTIDE SEQUENCE [LARGE SCALE GENOMIC DNA]</scope>
    <source>
        <strain evidence="1 2">DSM 44637</strain>
    </source>
</reference>
<protein>
    <recommendedName>
        <fullName evidence="3">PE domain-containing protein</fullName>
    </recommendedName>
</protein>
<gene>
    <name evidence="1" type="ORF">SAMN05421854_101995</name>
</gene>
<evidence type="ECO:0000313" key="2">
    <source>
        <dbReference type="Proteomes" id="UP000199137"/>
    </source>
</evidence>
<evidence type="ECO:0008006" key="3">
    <source>
        <dbReference type="Google" id="ProtNLM"/>
    </source>
</evidence>
<name>A0A1I5F8G6_9PSEU</name>
<dbReference type="STRING" id="112413.SAMN05421854_101995"/>
<dbReference type="Proteomes" id="UP000199137">
    <property type="component" value="Unassembled WGS sequence"/>
</dbReference>
<organism evidence="1 2">
    <name type="scientific">Amycolatopsis rubida</name>
    <dbReference type="NCBI Taxonomy" id="112413"/>
    <lineage>
        <taxon>Bacteria</taxon>
        <taxon>Bacillati</taxon>
        <taxon>Actinomycetota</taxon>
        <taxon>Actinomycetes</taxon>
        <taxon>Pseudonocardiales</taxon>
        <taxon>Pseudonocardiaceae</taxon>
        <taxon>Amycolatopsis</taxon>
    </lineage>
</organism>
<proteinExistence type="predicted"/>
<sequence>MSSDVPPTPPIMVGGYGTAGGYKFSEDEIDSVIKQWEDLHDHLHQDLTDAHRIKEVKPPADEFASHDFVDQGANPSGATLLEQHQRMFDYVGNFITALRAAKNKIKVTEQQQRDELAAKSKGY</sequence>
<dbReference type="EMBL" id="FOWC01000001">
    <property type="protein sequence ID" value="SFO19980.1"/>
    <property type="molecule type" value="Genomic_DNA"/>
</dbReference>
<dbReference type="AlphaFoldDB" id="A0A1I5F8G6"/>
<dbReference type="OrthoDB" id="3627045at2"/>
<evidence type="ECO:0000313" key="1">
    <source>
        <dbReference type="EMBL" id="SFO19980.1"/>
    </source>
</evidence>
<dbReference type="RefSeq" id="WP_093572312.1">
    <property type="nucleotide sequence ID" value="NZ_FOWC01000001.1"/>
</dbReference>